<evidence type="ECO:0000313" key="2">
    <source>
        <dbReference type="Proteomes" id="UP000789920"/>
    </source>
</evidence>
<sequence>LLQDDFEWDKCLEDAAKIRSESQLCYLFAVILSNCQSNKPEHL</sequence>
<proteinExistence type="predicted"/>
<accession>A0ACA9SB69</accession>
<evidence type="ECO:0000313" key="1">
    <source>
        <dbReference type="EMBL" id="CAG8833847.1"/>
    </source>
</evidence>
<gene>
    <name evidence="1" type="ORF">RPERSI_LOCUS28975</name>
</gene>
<protein>
    <submittedName>
        <fullName evidence="1">24702_t:CDS:1</fullName>
    </submittedName>
</protein>
<dbReference type="EMBL" id="CAJVQC010107547">
    <property type="protein sequence ID" value="CAG8833847.1"/>
    <property type="molecule type" value="Genomic_DNA"/>
</dbReference>
<feature type="non-terminal residue" evidence="1">
    <location>
        <position position="1"/>
    </location>
</feature>
<keyword evidence="2" id="KW-1185">Reference proteome</keyword>
<organism evidence="1 2">
    <name type="scientific">Racocetra persica</name>
    <dbReference type="NCBI Taxonomy" id="160502"/>
    <lineage>
        <taxon>Eukaryota</taxon>
        <taxon>Fungi</taxon>
        <taxon>Fungi incertae sedis</taxon>
        <taxon>Mucoromycota</taxon>
        <taxon>Glomeromycotina</taxon>
        <taxon>Glomeromycetes</taxon>
        <taxon>Diversisporales</taxon>
        <taxon>Gigasporaceae</taxon>
        <taxon>Racocetra</taxon>
    </lineage>
</organism>
<comment type="caution">
    <text evidence="1">The sequence shown here is derived from an EMBL/GenBank/DDBJ whole genome shotgun (WGS) entry which is preliminary data.</text>
</comment>
<name>A0ACA9SB69_9GLOM</name>
<reference evidence="1" key="1">
    <citation type="submission" date="2021-06" db="EMBL/GenBank/DDBJ databases">
        <authorList>
            <person name="Kallberg Y."/>
            <person name="Tangrot J."/>
            <person name="Rosling A."/>
        </authorList>
    </citation>
    <scope>NUCLEOTIDE SEQUENCE</scope>
    <source>
        <strain evidence="1">MA461A</strain>
    </source>
</reference>
<dbReference type="Proteomes" id="UP000789920">
    <property type="component" value="Unassembled WGS sequence"/>
</dbReference>